<reference evidence="3" key="1">
    <citation type="submission" date="2021-03" db="EMBL/GenBank/DDBJ databases">
        <title>Chromosome level genome of the anhydrobiotic midge Polypedilum vanderplanki.</title>
        <authorList>
            <person name="Yoshida Y."/>
            <person name="Kikawada T."/>
            <person name="Gusev O."/>
        </authorList>
    </citation>
    <scope>NUCLEOTIDE SEQUENCE</scope>
    <source>
        <strain evidence="3">NIAS01</strain>
        <tissue evidence="3">Whole body or cell culture</tissue>
    </source>
</reference>
<name>A0A9J6CRH1_POLVA</name>
<sequence>MRPVISICAIAFVIVITCCSSADAHPFINLFNVAIKTDFTEDGNIVSFVYPKNKYQVSVKFNSETVNEHSFNLGGLIKSITRHFSKRIGSLNPFKFFAPTTTTEAPLDLSDDEHEGDSVSSNGGYSYSSNNGVLDDDVKDKESELNDTIEAAKDDEVSKGDTNGGVLSNGYEYPDQGTLVTIESAAVSYLPPSTPRSLYLPAN</sequence>
<feature type="region of interest" description="Disordered" evidence="1">
    <location>
        <begin position="149"/>
        <end position="170"/>
    </location>
</feature>
<evidence type="ECO:0000256" key="2">
    <source>
        <dbReference type="SAM" id="SignalP"/>
    </source>
</evidence>
<feature type="compositionally biased region" description="Basic and acidic residues" evidence="1">
    <location>
        <begin position="149"/>
        <end position="159"/>
    </location>
</feature>
<protein>
    <submittedName>
        <fullName evidence="3">Uncharacterized protein</fullName>
    </submittedName>
</protein>
<accession>A0A9J6CRH1</accession>
<dbReference type="OrthoDB" id="10665056at2759"/>
<dbReference type="EMBL" id="JADBJN010000001">
    <property type="protein sequence ID" value="KAG5684455.1"/>
    <property type="molecule type" value="Genomic_DNA"/>
</dbReference>
<comment type="caution">
    <text evidence="3">The sequence shown here is derived from an EMBL/GenBank/DDBJ whole genome shotgun (WGS) entry which is preliminary data.</text>
</comment>
<keyword evidence="4" id="KW-1185">Reference proteome</keyword>
<evidence type="ECO:0000313" key="4">
    <source>
        <dbReference type="Proteomes" id="UP001107558"/>
    </source>
</evidence>
<evidence type="ECO:0000256" key="1">
    <source>
        <dbReference type="SAM" id="MobiDB-lite"/>
    </source>
</evidence>
<gene>
    <name evidence="3" type="ORF">PVAND_013689</name>
</gene>
<feature type="compositionally biased region" description="Low complexity" evidence="1">
    <location>
        <begin position="118"/>
        <end position="133"/>
    </location>
</feature>
<evidence type="ECO:0000313" key="3">
    <source>
        <dbReference type="EMBL" id="KAG5684455.1"/>
    </source>
</evidence>
<feature type="signal peptide" evidence="2">
    <location>
        <begin position="1"/>
        <end position="24"/>
    </location>
</feature>
<dbReference type="AlphaFoldDB" id="A0A9J6CRH1"/>
<dbReference type="Proteomes" id="UP001107558">
    <property type="component" value="Chromosome 1"/>
</dbReference>
<feature type="region of interest" description="Disordered" evidence="1">
    <location>
        <begin position="105"/>
        <end position="137"/>
    </location>
</feature>
<proteinExistence type="predicted"/>
<feature type="chain" id="PRO_5039912531" evidence="2">
    <location>
        <begin position="25"/>
        <end position="203"/>
    </location>
</feature>
<organism evidence="3 4">
    <name type="scientific">Polypedilum vanderplanki</name>
    <name type="common">Sleeping chironomid midge</name>
    <dbReference type="NCBI Taxonomy" id="319348"/>
    <lineage>
        <taxon>Eukaryota</taxon>
        <taxon>Metazoa</taxon>
        <taxon>Ecdysozoa</taxon>
        <taxon>Arthropoda</taxon>
        <taxon>Hexapoda</taxon>
        <taxon>Insecta</taxon>
        <taxon>Pterygota</taxon>
        <taxon>Neoptera</taxon>
        <taxon>Endopterygota</taxon>
        <taxon>Diptera</taxon>
        <taxon>Nematocera</taxon>
        <taxon>Chironomoidea</taxon>
        <taxon>Chironomidae</taxon>
        <taxon>Chironominae</taxon>
        <taxon>Polypedilum</taxon>
        <taxon>Polypedilum</taxon>
    </lineage>
</organism>
<keyword evidence="2" id="KW-0732">Signal</keyword>